<protein>
    <submittedName>
        <fullName evidence="2">GNAT family N-acetyltransferase</fullName>
    </submittedName>
</protein>
<sequence>MTSRVIYRLAKLGDEDQISGCMWAAADLWELTDGTPASVVEWLQICDPQELRGRILSGEKTRVATWNEIVVGFIAFKRGNHLSLLFVRKEFSGQGIGRELFTQCAHDLDEVTVNAAEAAVGFYQKVGFMQSGDQFFKNGVWGIPMKRVKPTTKKILT</sequence>
<accession>A0A951QCI7</accession>
<dbReference type="GO" id="GO:0016747">
    <property type="term" value="F:acyltransferase activity, transferring groups other than amino-acyl groups"/>
    <property type="evidence" value="ECO:0007669"/>
    <property type="project" value="InterPro"/>
</dbReference>
<dbReference type="PANTHER" id="PTHR43451:SF1">
    <property type="entry name" value="ACETYLTRANSFERASE"/>
    <property type="match status" value="1"/>
</dbReference>
<dbReference type="SUPFAM" id="SSF55729">
    <property type="entry name" value="Acyl-CoA N-acyltransferases (Nat)"/>
    <property type="match status" value="1"/>
</dbReference>
<evidence type="ECO:0000313" key="2">
    <source>
        <dbReference type="EMBL" id="MBW4659250.1"/>
    </source>
</evidence>
<dbReference type="InterPro" id="IPR052564">
    <property type="entry name" value="N-acetyltrans/Recomb-assoc"/>
</dbReference>
<reference evidence="2" key="1">
    <citation type="submission" date="2021-05" db="EMBL/GenBank/DDBJ databases">
        <authorList>
            <person name="Pietrasiak N."/>
            <person name="Ward R."/>
            <person name="Stajich J.E."/>
            <person name="Kurbessoian T."/>
        </authorList>
    </citation>
    <scope>NUCLEOTIDE SEQUENCE</scope>
    <source>
        <strain evidence="2">UHER 2000/2452</strain>
    </source>
</reference>
<reference evidence="2" key="2">
    <citation type="journal article" date="2022" name="Microbiol. Resour. Announc.">
        <title>Metagenome Sequencing to Explore Phylogenomics of Terrestrial Cyanobacteria.</title>
        <authorList>
            <person name="Ward R.D."/>
            <person name="Stajich J.E."/>
            <person name="Johansen J.R."/>
            <person name="Huntemann M."/>
            <person name="Clum A."/>
            <person name="Foster B."/>
            <person name="Foster B."/>
            <person name="Roux S."/>
            <person name="Palaniappan K."/>
            <person name="Varghese N."/>
            <person name="Mukherjee S."/>
            <person name="Reddy T.B.K."/>
            <person name="Daum C."/>
            <person name="Copeland A."/>
            <person name="Chen I.A."/>
            <person name="Ivanova N.N."/>
            <person name="Kyrpides N.C."/>
            <person name="Shapiro N."/>
            <person name="Eloe-Fadrosh E.A."/>
            <person name="Pietrasiak N."/>
        </authorList>
    </citation>
    <scope>NUCLEOTIDE SEQUENCE</scope>
    <source>
        <strain evidence="2">UHER 2000/2452</strain>
    </source>
</reference>
<proteinExistence type="predicted"/>
<comment type="caution">
    <text evidence="2">The sequence shown here is derived from an EMBL/GenBank/DDBJ whole genome shotgun (WGS) entry which is preliminary data.</text>
</comment>
<evidence type="ECO:0000259" key="1">
    <source>
        <dbReference type="PROSITE" id="PS51186"/>
    </source>
</evidence>
<evidence type="ECO:0000313" key="3">
    <source>
        <dbReference type="Proteomes" id="UP000757435"/>
    </source>
</evidence>
<dbReference type="AlphaFoldDB" id="A0A951QCI7"/>
<dbReference type="InterPro" id="IPR016181">
    <property type="entry name" value="Acyl_CoA_acyltransferase"/>
</dbReference>
<feature type="domain" description="N-acetyltransferase" evidence="1">
    <location>
        <begin position="26"/>
        <end position="150"/>
    </location>
</feature>
<organism evidence="2 3">
    <name type="scientific">Drouetiella hepatica Uher 2000/2452</name>
    <dbReference type="NCBI Taxonomy" id="904376"/>
    <lineage>
        <taxon>Bacteria</taxon>
        <taxon>Bacillati</taxon>
        <taxon>Cyanobacteriota</taxon>
        <taxon>Cyanophyceae</taxon>
        <taxon>Oculatellales</taxon>
        <taxon>Oculatellaceae</taxon>
        <taxon>Drouetiella</taxon>
    </lineage>
</organism>
<name>A0A951QCI7_9CYAN</name>
<dbReference type="PROSITE" id="PS51186">
    <property type="entry name" value="GNAT"/>
    <property type="match status" value="1"/>
</dbReference>
<dbReference type="InterPro" id="IPR000182">
    <property type="entry name" value="GNAT_dom"/>
</dbReference>
<dbReference type="Proteomes" id="UP000757435">
    <property type="component" value="Unassembled WGS sequence"/>
</dbReference>
<dbReference type="Gene3D" id="3.40.630.30">
    <property type="match status" value="1"/>
</dbReference>
<dbReference type="EMBL" id="JAHHHD010000010">
    <property type="protein sequence ID" value="MBW4659250.1"/>
    <property type="molecule type" value="Genomic_DNA"/>
</dbReference>
<dbReference type="CDD" id="cd04301">
    <property type="entry name" value="NAT_SF"/>
    <property type="match status" value="1"/>
</dbReference>
<dbReference type="Pfam" id="PF13673">
    <property type="entry name" value="Acetyltransf_10"/>
    <property type="match status" value="1"/>
</dbReference>
<dbReference type="PANTHER" id="PTHR43451">
    <property type="entry name" value="ACETYLTRANSFERASE (GNAT) FAMILY PROTEIN"/>
    <property type="match status" value="1"/>
</dbReference>
<gene>
    <name evidence="2" type="ORF">KME15_11285</name>
</gene>